<dbReference type="Gene3D" id="3.40.50.2000">
    <property type="entry name" value="Glycogen Phosphorylase B"/>
    <property type="match status" value="1"/>
</dbReference>
<gene>
    <name evidence="6" type="ORF">A2876_02140</name>
</gene>
<evidence type="ECO:0000259" key="5">
    <source>
        <dbReference type="Pfam" id="PF13844"/>
    </source>
</evidence>
<dbReference type="PANTHER" id="PTHR44366:SF1">
    <property type="entry name" value="UDP-N-ACETYLGLUCOSAMINE--PEPTIDE N-ACETYLGLUCOSAMINYLTRANSFERASE 110 KDA SUBUNIT"/>
    <property type="match status" value="1"/>
</dbReference>
<name>A0A1F4YF11_9BACT</name>
<evidence type="ECO:0000313" key="6">
    <source>
        <dbReference type="EMBL" id="OGC92356.1"/>
    </source>
</evidence>
<dbReference type="AlphaFoldDB" id="A0A1F4YF11"/>
<keyword evidence="4" id="KW-0802">TPR repeat</keyword>
<proteinExistence type="predicted"/>
<evidence type="ECO:0000256" key="3">
    <source>
        <dbReference type="ARBA" id="ARBA00022737"/>
    </source>
</evidence>
<reference evidence="6 7" key="1">
    <citation type="journal article" date="2016" name="Nat. Commun.">
        <title>Thousands of microbial genomes shed light on interconnected biogeochemical processes in an aquifer system.</title>
        <authorList>
            <person name="Anantharaman K."/>
            <person name="Brown C.T."/>
            <person name="Hug L.A."/>
            <person name="Sharon I."/>
            <person name="Castelle C.J."/>
            <person name="Probst A.J."/>
            <person name="Thomas B.C."/>
            <person name="Singh A."/>
            <person name="Wilkins M.J."/>
            <person name="Karaoz U."/>
            <person name="Brodie E.L."/>
            <person name="Williams K.H."/>
            <person name="Hubbard S.S."/>
            <person name="Banfield J.F."/>
        </authorList>
    </citation>
    <scope>NUCLEOTIDE SEQUENCE [LARGE SCALE GENOMIC DNA]</scope>
</reference>
<evidence type="ECO:0000256" key="1">
    <source>
        <dbReference type="ARBA" id="ARBA00004922"/>
    </source>
</evidence>
<comment type="caution">
    <text evidence="6">The sequence shown here is derived from an EMBL/GenBank/DDBJ whole genome shotgun (WGS) entry which is preliminary data.</text>
</comment>
<dbReference type="Proteomes" id="UP000178176">
    <property type="component" value="Unassembled WGS sequence"/>
</dbReference>
<dbReference type="InterPro" id="IPR029489">
    <property type="entry name" value="OGT/SEC/SPY_C"/>
</dbReference>
<keyword evidence="3" id="KW-0677">Repeat</keyword>
<organism evidence="6 7">
    <name type="scientific">Candidatus Amesbacteria bacterium RIFCSPHIGHO2_01_FULL_48_32b</name>
    <dbReference type="NCBI Taxonomy" id="1797253"/>
    <lineage>
        <taxon>Bacteria</taxon>
        <taxon>Candidatus Amesiibacteriota</taxon>
    </lineage>
</organism>
<sequence>MVFSCLNSAYKIEADVFTAWMRTLTRVPESVLWLLHTHQYTENNLVLQAKKSGVDKTRIIFVPTLPKREHLQRLSKSDLALDTTPVNGHTTTVDCLWAGVPVITTIGTHFASRVSASCLKAVGLPQLITSNLSQYENLAVDLATHPQKLLRLKSRLRQQIKSCPLFDTKQYTRNLEMAFFQMHHAL</sequence>
<comment type="pathway">
    <text evidence="1">Protein modification; protein glycosylation.</text>
</comment>
<dbReference type="PANTHER" id="PTHR44366">
    <property type="entry name" value="UDP-N-ACETYLGLUCOSAMINE--PEPTIDE N-ACETYLGLUCOSAMINYLTRANSFERASE 110 KDA SUBUNIT"/>
    <property type="match status" value="1"/>
</dbReference>
<dbReference type="GO" id="GO:0006493">
    <property type="term" value="P:protein O-linked glycosylation"/>
    <property type="evidence" value="ECO:0007669"/>
    <property type="project" value="InterPro"/>
</dbReference>
<keyword evidence="2" id="KW-0808">Transferase</keyword>
<evidence type="ECO:0000313" key="7">
    <source>
        <dbReference type="Proteomes" id="UP000178176"/>
    </source>
</evidence>
<feature type="domain" description="O-GlcNAc transferase C-terminal" evidence="5">
    <location>
        <begin position="2"/>
        <end position="175"/>
    </location>
</feature>
<evidence type="ECO:0000256" key="2">
    <source>
        <dbReference type="ARBA" id="ARBA00022679"/>
    </source>
</evidence>
<evidence type="ECO:0000256" key="4">
    <source>
        <dbReference type="ARBA" id="ARBA00022803"/>
    </source>
</evidence>
<dbReference type="InterPro" id="IPR037919">
    <property type="entry name" value="OGT"/>
</dbReference>
<accession>A0A1F4YF11</accession>
<dbReference type="GO" id="GO:0097363">
    <property type="term" value="F:protein O-acetylglucosaminyltransferase activity"/>
    <property type="evidence" value="ECO:0007669"/>
    <property type="project" value="TreeGrafter"/>
</dbReference>
<dbReference type="EMBL" id="MEXH01000016">
    <property type="protein sequence ID" value="OGC92356.1"/>
    <property type="molecule type" value="Genomic_DNA"/>
</dbReference>
<dbReference type="Pfam" id="PF13844">
    <property type="entry name" value="Glyco_transf_41"/>
    <property type="match status" value="1"/>
</dbReference>
<protein>
    <recommendedName>
        <fullName evidence="5">O-GlcNAc transferase C-terminal domain-containing protein</fullName>
    </recommendedName>
</protein>